<dbReference type="InterPro" id="IPR001932">
    <property type="entry name" value="PPM-type_phosphatase-like_dom"/>
</dbReference>
<accession>A0A0N9I465</accession>
<dbReference type="Pfam" id="PF13185">
    <property type="entry name" value="GAF_2"/>
    <property type="match status" value="1"/>
</dbReference>
<dbReference type="Gene3D" id="2.10.70.100">
    <property type="match status" value="1"/>
</dbReference>
<keyword evidence="7" id="KW-1185">Reference proteome</keyword>
<evidence type="ECO:0000256" key="2">
    <source>
        <dbReference type="ARBA" id="ARBA00023015"/>
    </source>
</evidence>
<evidence type="ECO:0000313" key="6">
    <source>
        <dbReference type="EMBL" id="ALG10852.1"/>
    </source>
</evidence>
<keyword evidence="1" id="KW-0378">Hydrolase</keyword>
<dbReference type="SMART" id="SM00331">
    <property type="entry name" value="PP2C_SIG"/>
    <property type="match status" value="1"/>
</dbReference>
<dbReference type="InterPro" id="IPR036457">
    <property type="entry name" value="PPM-type-like_dom_sf"/>
</dbReference>
<dbReference type="InterPro" id="IPR052016">
    <property type="entry name" value="Bact_Sigma-Reg"/>
</dbReference>
<dbReference type="PANTHER" id="PTHR43156:SF2">
    <property type="entry name" value="STAGE II SPORULATION PROTEIN E"/>
    <property type="match status" value="1"/>
</dbReference>
<sequence length="753" mass="80845">MSEPVRRLAATVERLRDEVKQAHATADGRALIELAKGILVERLRCGPVQAAEQLEALAEQSGVTVLELAADIVNDTAADRIAETASSTVDNVRLRKAESGVLAAAGDVQAVAQSLLEQALVPLGASAVAVWAVDSDTSLALAGFAGFSPQEASRWRYVPPGVATPARLALAERRTVWLDDLARAELPSIGAVSGGRVAAPAVISGMITGILEIGWAHPLEPQPVAVRRQIEALAELCAHTLHEGVIGRLAEDVARLADLADGILDPALVLVPRVEQGRAVDFRIHHANQRFVDPAGRPRGLVDGTTVLESYPMAADEGGLFEKIERVHATGEPFRAEDMPITTLVADVPVTVTADVSLSRSGNAVLMIWRLQDETTRLTSLLQHAQRLGRIGGFDENVLTGEVGWNSQLFDLYGLPPGAPPVPLKQLATQAHPDDGPAISRFLRTVLRHHRSASTAFRLQRPDGVARHVRVIAEPVLDGDNQLLQVRGAYQDISAQHWTEVALAVTRDQLAQTEQHAAERDRLALQLQRAIMPSRPDPIDTFGLSIAVRYLPAESGALVGGDWYDAIVLPSKKILLSVGDIAGHGIEAATGMVVLRNALRGLATTGAGPAKLLGWLNLVAHHLTDSVMATAICGVYDPETRTLRWARAGHLPPLLVREGSASLLPLPRGTMLGVVAEAQYTEEELELSPSDMLMLYTDGLIERRDRNLDGALEELRELAATTTGALEERLDYLVRYSSADTDDDTCIVAVQVT</sequence>
<dbReference type="SUPFAM" id="SSF81606">
    <property type="entry name" value="PP2C-like"/>
    <property type="match status" value="1"/>
</dbReference>
<dbReference type="PROSITE" id="PS50921">
    <property type="entry name" value="ANTAR"/>
    <property type="match status" value="1"/>
</dbReference>
<feature type="domain" description="PAC" evidence="4">
    <location>
        <begin position="453"/>
        <end position="505"/>
    </location>
</feature>
<dbReference type="Pfam" id="PF07228">
    <property type="entry name" value="SpoIIE"/>
    <property type="match status" value="1"/>
</dbReference>
<evidence type="ECO:0000313" key="7">
    <source>
        <dbReference type="Proteomes" id="UP000063699"/>
    </source>
</evidence>
<proteinExistence type="predicted"/>
<dbReference type="AlphaFoldDB" id="A0A0N9I465"/>
<dbReference type="Gene3D" id="1.10.10.10">
    <property type="entry name" value="Winged helix-like DNA-binding domain superfamily/Winged helix DNA-binding domain"/>
    <property type="match status" value="1"/>
</dbReference>
<dbReference type="InterPro" id="IPR036388">
    <property type="entry name" value="WH-like_DNA-bd_sf"/>
</dbReference>
<dbReference type="EMBL" id="CP012752">
    <property type="protein sequence ID" value="ALG10852.1"/>
    <property type="molecule type" value="Genomic_DNA"/>
</dbReference>
<dbReference type="Gene3D" id="3.30.450.40">
    <property type="match status" value="1"/>
</dbReference>
<evidence type="ECO:0000259" key="5">
    <source>
        <dbReference type="PROSITE" id="PS50921"/>
    </source>
</evidence>
<dbReference type="Proteomes" id="UP000063699">
    <property type="component" value="Chromosome"/>
</dbReference>
<feature type="domain" description="ANTAR" evidence="5">
    <location>
        <begin position="12"/>
        <end position="73"/>
    </location>
</feature>
<organism evidence="6 7">
    <name type="scientific">Kibdelosporangium phytohabitans</name>
    <dbReference type="NCBI Taxonomy" id="860235"/>
    <lineage>
        <taxon>Bacteria</taxon>
        <taxon>Bacillati</taxon>
        <taxon>Actinomycetota</taxon>
        <taxon>Actinomycetes</taxon>
        <taxon>Pseudonocardiales</taxon>
        <taxon>Pseudonocardiaceae</taxon>
        <taxon>Kibdelosporangium</taxon>
    </lineage>
</organism>
<dbReference type="InterPro" id="IPR013655">
    <property type="entry name" value="PAS_fold_3"/>
</dbReference>
<reference evidence="6 7" key="1">
    <citation type="submission" date="2015-07" db="EMBL/GenBank/DDBJ databases">
        <title>Genome sequencing of Kibdelosporangium phytohabitans.</title>
        <authorList>
            <person name="Qin S."/>
            <person name="Xing K."/>
        </authorList>
    </citation>
    <scope>NUCLEOTIDE SEQUENCE [LARGE SCALE GENOMIC DNA]</scope>
    <source>
        <strain evidence="6 7">KLBMP1111</strain>
    </source>
</reference>
<dbReference type="SUPFAM" id="SSF55785">
    <property type="entry name" value="PYP-like sensor domain (PAS domain)"/>
    <property type="match status" value="1"/>
</dbReference>
<dbReference type="InterPro" id="IPR035965">
    <property type="entry name" value="PAS-like_dom_sf"/>
</dbReference>
<dbReference type="RefSeq" id="WP_054292754.1">
    <property type="nucleotide sequence ID" value="NZ_CP012752.1"/>
</dbReference>
<dbReference type="Pfam" id="PF03861">
    <property type="entry name" value="ANTAR"/>
    <property type="match status" value="1"/>
</dbReference>
<evidence type="ECO:0000259" key="4">
    <source>
        <dbReference type="PROSITE" id="PS50113"/>
    </source>
</evidence>
<dbReference type="CDD" id="cd00130">
    <property type="entry name" value="PAS"/>
    <property type="match status" value="1"/>
</dbReference>
<dbReference type="InterPro" id="IPR000014">
    <property type="entry name" value="PAS"/>
</dbReference>
<evidence type="ECO:0000256" key="1">
    <source>
        <dbReference type="ARBA" id="ARBA00022801"/>
    </source>
</evidence>
<dbReference type="InterPro" id="IPR005561">
    <property type="entry name" value="ANTAR"/>
</dbReference>
<dbReference type="PROSITE" id="PS50113">
    <property type="entry name" value="PAC"/>
    <property type="match status" value="1"/>
</dbReference>
<dbReference type="KEGG" id="kphy:AOZ06_31750"/>
<dbReference type="InterPro" id="IPR000700">
    <property type="entry name" value="PAS-assoc_C"/>
</dbReference>
<protein>
    <submittedName>
        <fullName evidence="6">Antitermination regulator</fullName>
    </submittedName>
</protein>
<dbReference type="Gene3D" id="3.60.40.10">
    <property type="entry name" value="PPM-type phosphatase domain"/>
    <property type="match status" value="1"/>
</dbReference>
<keyword evidence="2" id="KW-0805">Transcription regulation</keyword>
<dbReference type="PANTHER" id="PTHR43156">
    <property type="entry name" value="STAGE II SPORULATION PROTEIN E-RELATED"/>
    <property type="match status" value="1"/>
</dbReference>
<name>A0A0N9I465_9PSEU</name>
<keyword evidence="3" id="KW-0804">Transcription</keyword>
<dbReference type="Pfam" id="PF08447">
    <property type="entry name" value="PAS_3"/>
    <property type="match status" value="1"/>
</dbReference>
<evidence type="ECO:0000256" key="3">
    <source>
        <dbReference type="ARBA" id="ARBA00023163"/>
    </source>
</evidence>
<dbReference type="GO" id="GO:0016791">
    <property type="term" value="F:phosphatase activity"/>
    <property type="evidence" value="ECO:0007669"/>
    <property type="project" value="TreeGrafter"/>
</dbReference>
<dbReference type="SMART" id="SM01012">
    <property type="entry name" value="ANTAR"/>
    <property type="match status" value="1"/>
</dbReference>
<gene>
    <name evidence="6" type="ORF">AOZ06_31750</name>
</gene>
<dbReference type="GO" id="GO:0003723">
    <property type="term" value="F:RNA binding"/>
    <property type="evidence" value="ECO:0007669"/>
    <property type="project" value="InterPro"/>
</dbReference>
<dbReference type="InterPro" id="IPR029016">
    <property type="entry name" value="GAF-like_dom_sf"/>
</dbReference>
<dbReference type="SUPFAM" id="SSF55781">
    <property type="entry name" value="GAF domain-like"/>
    <property type="match status" value="1"/>
</dbReference>
<dbReference type="Gene3D" id="3.30.450.20">
    <property type="entry name" value="PAS domain"/>
    <property type="match status" value="2"/>
</dbReference>
<dbReference type="STRING" id="860235.AOZ06_31750"/>
<dbReference type="InterPro" id="IPR003018">
    <property type="entry name" value="GAF"/>
</dbReference>